<evidence type="ECO:0000313" key="12">
    <source>
        <dbReference type="Proteomes" id="UP000288028"/>
    </source>
</evidence>
<evidence type="ECO:0000256" key="6">
    <source>
        <dbReference type="ARBA" id="ARBA00023163"/>
    </source>
</evidence>
<proteinExistence type="predicted"/>
<dbReference type="SUPFAM" id="SSF46894">
    <property type="entry name" value="C-terminal effector domain of the bipartite response regulators"/>
    <property type="match status" value="1"/>
</dbReference>
<dbReference type="RefSeq" id="WP_126792250.1">
    <property type="nucleotide sequence ID" value="NZ_CP060720.1"/>
</dbReference>
<dbReference type="Gene3D" id="1.10.10.10">
    <property type="entry name" value="Winged helix-like DNA-binding domain superfamily/Winged helix DNA-binding domain"/>
    <property type="match status" value="1"/>
</dbReference>
<dbReference type="Proteomes" id="UP000288028">
    <property type="component" value="Unassembled WGS sequence"/>
</dbReference>
<keyword evidence="12" id="KW-1185">Reference proteome</keyword>
<dbReference type="GO" id="GO:0000156">
    <property type="term" value="F:phosphorelay response regulator activity"/>
    <property type="evidence" value="ECO:0007669"/>
    <property type="project" value="TreeGrafter"/>
</dbReference>
<dbReference type="AlphaFoldDB" id="A0A430B755"/>
<evidence type="ECO:0000256" key="2">
    <source>
        <dbReference type="ARBA" id="ARBA00023012"/>
    </source>
</evidence>
<keyword evidence="2" id="KW-0902">Two-component regulatory system</keyword>
<dbReference type="InterPro" id="IPR011006">
    <property type="entry name" value="CheY-like_superfamily"/>
</dbReference>
<evidence type="ECO:0000259" key="10">
    <source>
        <dbReference type="PROSITE" id="PS51755"/>
    </source>
</evidence>
<feature type="modified residue" description="4-aspartylphosphate" evidence="7">
    <location>
        <position position="52"/>
    </location>
</feature>
<dbReference type="Pfam" id="PF00486">
    <property type="entry name" value="Trans_reg_C"/>
    <property type="match status" value="1"/>
</dbReference>
<accession>A0A430B755</accession>
<feature type="domain" description="Response regulatory" evidence="9">
    <location>
        <begin position="2"/>
        <end position="116"/>
    </location>
</feature>
<keyword evidence="4 8" id="KW-0238">DNA-binding</keyword>
<keyword evidence="3" id="KW-0805">Transcription regulation</keyword>
<evidence type="ECO:0000256" key="1">
    <source>
        <dbReference type="ARBA" id="ARBA00022553"/>
    </source>
</evidence>
<dbReference type="Gene3D" id="6.10.250.690">
    <property type="match status" value="1"/>
</dbReference>
<keyword evidence="6" id="KW-0804">Transcription</keyword>
<dbReference type="InterPro" id="IPR001789">
    <property type="entry name" value="Sig_transdc_resp-reg_receiver"/>
</dbReference>
<dbReference type="Pfam" id="PF00072">
    <property type="entry name" value="Response_reg"/>
    <property type="match status" value="1"/>
</dbReference>
<dbReference type="Gene3D" id="3.40.50.2300">
    <property type="match status" value="1"/>
</dbReference>
<dbReference type="EMBL" id="NGKB01000003">
    <property type="protein sequence ID" value="RSU16145.1"/>
    <property type="molecule type" value="Genomic_DNA"/>
</dbReference>
<dbReference type="PANTHER" id="PTHR48111">
    <property type="entry name" value="REGULATOR OF RPOS"/>
    <property type="match status" value="1"/>
</dbReference>
<evidence type="ECO:0000256" key="7">
    <source>
        <dbReference type="PROSITE-ProRule" id="PRU00169"/>
    </source>
</evidence>
<dbReference type="GO" id="GO:0032993">
    <property type="term" value="C:protein-DNA complex"/>
    <property type="evidence" value="ECO:0007669"/>
    <property type="project" value="TreeGrafter"/>
</dbReference>
<feature type="domain" description="OmpR/PhoB-type" evidence="10">
    <location>
        <begin position="123"/>
        <end position="224"/>
    </location>
</feature>
<dbReference type="GO" id="GO:0000976">
    <property type="term" value="F:transcription cis-regulatory region binding"/>
    <property type="evidence" value="ECO:0007669"/>
    <property type="project" value="TreeGrafter"/>
</dbReference>
<evidence type="ECO:0000259" key="9">
    <source>
        <dbReference type="PROSITE" id="PS50110"/>
    </source>
</evidence>
<evidence type="ECO:0000313" key="11">
    <source>
        <dbReference type="EMBL" id="RSU16145.1"/>
    </source>
</evidence>
<dbReference type="GO" id="GO:0006355">
    <property type="term" value="P:regulation of DNA-templated transcription"/>
    <property type="evidence" value="ECO:0007669"/>
    <property type="project" value="InterPro"/>
</dbReference>
<dbReference type="InterPro" id="IPR039420">
    <property type="entry name" value="WalR-like"/>
</dbReference>
<dbReference type="SMART" id="SM00862">
    <property type="entry name" value="Trans_reg_C"/>
    <property type="match status" value="1"/>
</dbReference>
<evidence type="ECO:0000256" key="3">
    <source>
        <dbReference type="ARBA" id="ARBA00023015"/>
    </source>
</evidence>
<dbReference type="SUPFAM" id="SSF52172">
    <property type="entry name" value="CheY-like"/>
    <property type="match status" value="1"/>
</dbReference>
<evidence type="ECO:0000256" key="8">
    <source>
        <dbReference type="PROSITE-ProRule" id="PRU01091"/>
    </source>
</evidence>
<keyword evidence="1 7" id="KW-0597">Phosphoprotein</keyword>
<organism evidence="11 12">
    <name type="scientific">Vagococcus carniphilus</name>
    <dbReference type="NCBI Taxonomy" id="218144"/>
    <lineage>
        <taxon>Bacteria</taxon>
        <taxon>Bacillati</taxon>
        <taxon>Bacillota</taxon>
        <taxon>Bacilli</taxon>
        <taxon>Lactobacillales</taxon>
        <taxon>Enterococcaceae</taxon>
        <taxon>Vagococcus</taxon>
    </lineage>
</organism>
<dbReference type="InterPro" id="IPR001867">
    <property type="entry name" value="OmpR/PhoB-type_DNA-bd"/>
</dbReference>
<dbReference type="PANTHER" id="PTHR48111:SF40">
    <property type="entry name" value="PHOSPHATE REGULON TRANSCRIPTIONAL REGULATORY PROTEIN PHOB"/>
    <property type="match status" value="1"/>
</dbReference>
<gene>
    <name evidence="11" type="ORF">CBF28_04210</name>
</gene>
<dbReference type="CDD" id="cd17574">
    <property type="entry name" value="REC_OmpR"/>
    <property type="match status" value="1"/>
</dbReference>
<protein>
    <submittedName>
        <fullName evidence="11">DNA-binding response regulator</fullName>
    </submittedName>
</protein>
<feature type="DNA-binding region" description="OmpR/PhoB-type" evidence="8">
    <location>
        <begin position="123"/>
        <end position="224"/>
    </location>
</feature>
<evidence type="ECO:0000256" key="5">
    <source>
        <dbReference type="ARBA" id="ARBA00023159"/>
    </source>
</evidence>
<dbReference type="PROSITE" id="PS50110">
    <property type="entry name" value="RESPONSE_REGULATORY"/>
    <property type="match status" value="1"/>
</dbReference>
<keyword evidence="5" id="KW-0010">Activator</keyword>
<evidence type="ECO:0000256" key="4">
    <source>
        <dbReference type="ARBA" id="ARBA00023125"/>
    </source>
</evidence>
<reference evidence="11 12" key="1">
    <citation type="submission" date="2017-05" db="EMBL/GenBank/DDBJ databases">
        <title>Vagococcus spp. assemblies.</title>
        <authorList>
            <person name="Gulvik C.A."/>
        </authorList>
    </citation>
    <scope>NUCLEOTIDE SEQUENCE [LARGE SCALE GENOMIC DNA]</scope>
    <source>
        <strain evidence="11 12">SS1714</strain>
    </source>
</reference>
<dbReference type="GeneID" id="95581355"/>
<dbReference type="InterPro" id="IPR016032">
    <property type="entry name" value="Sig_transdc_resp-reg_C-effctor"/>
</dbReference>
<dbReference type="FunFam" id="1.10.10.10:FF:000018">
    <property type="entry name" value="DNA-binding response regulator ResD"/>
    <property type="match status" value="1"/>
</dbReference>
<dbReference type="SMART" id="SM00448">
    <property type="entry name" value="REC"/>
    <property type="match status" value="1"/>
</dbReference>
<dbReference type="GO" id="GO:0005829">
    <property type="term" value="C:cytosol"/>
    <property type="evidence" value="ECO:0007669"/>
    <property type="project" value="TreeGrafter"/>
</dbReference>
<dbReference type="PROSITE" id="PS51755">
    <property type="entry name" value="OMPR_PHOB"/>
    <property type="match status" value="1"/>
</dbReference>
<sequence>MKILYIEDEKEINEWLRAELTKAHYEVYAFKSYHEFKEHHSEEITFDLAILDVMLPGLDGFSIARRLKKEQTNLPIIMLTARSQLEDKLEGLSIADDYITKPFQVEEILARMQVLLRRFEKDEEVISVKHLEINLKNKTIINTNNTQEILLTQKQYALLNYFIVHGNQILTKEQLYEAVWNEDYIDGDKTLMVHIRYLREKIEEDPSHPEIVETNRGIGYRVRL</sequence>
<name>A0A430B755_9ENTE</name>
<dbReference type="OrthoDB" id="9802426at2"/>
<comment type="caution">
    <text evidence="11">The sequence shown here is derived from an EMBL/GenBank/DDBJ whole genome shotgun (WGS) entry which is preliminary data.</text>
</comment>
<dbReference type="CDD" id="cd00383">
    <property type="entry name" value="trans_reg_C"/>
    <property type="match status" value="1"/>
</dbReference>
<dbReference type="InterPro" id="IPR036388">
    <property type="entry name" value="WH-like_DNA-bd_sf"/>
</dbReference>